<accession>A0A8X6QPV5</accession>
<feature type="region of interest" description="Disordered" evidence="1">
    <location>
        <begin position="202"/>
        <end position="236"/>
    </location>
</feature>
<evidence type="ECO:0000313" key="3">
    <source>
        <dbReference type="Proteomes" id="UP000887013"/>
    </source>
</evidence>
<reference evidence="2" key="1">
    <citation type="submission" date="2020-08" db="EMBL/GenBank/DDBJ databases">
        <title>Multicomponent nature underlies the extraordinary mechanical properties of spider dragline silk.</title>
        <authorList>
            <person name="Kono N."/>
            <person name="Nakamura H."/>
            <person name="Mori M."/>
            <person name="Yoshida Y."/>
            <person name="Ohtoshi R."/>
            <person name="Malay A.D."/>
            <person name="Moran D.A.P."/>
            <person name="Tomita M."/>
            <person name="Numata K."/>
            <person name="Arakawa K."/>
        </authorList>
    </citation>
    <scope>NUCLEOTIDE SEQUENCE</scope>
</reference>
<feature type="compositionally biased region" description="Basic and acidic residues" evidence="1">
    <location>
        <begin position="131"/>
        <end position="143"/>
    </location>
</feature>
<evidence type="ECO:0000313" key="2">
    <source>
        <dbReference type="EMBL" id="GFU37872.1"/>
    </source>
</evidence>
<keyword evidence="3" id="KW-1185">Reference proteome</keyword>
<name>A0A8X6QPV5_NEPPI</name>
<comment type="caution">
    <text evidence="2">The sequence shown here is derived from an EMBL/GenBank/DDBJ whole genome shotgun (WGS) entry which is preliminary data.</text>
</comment>
<dbReference type="OrthoDB" id="6436907at2759"/>
<sequence length="424" mass="47932">MAATQDTKNAGQVDLSYLQTSVEDPELNNINFQQSLRFFQDQLILNNKEFASRSTSNDTDSQFEIHFLDENNEKHLHIDQAFDEMHKPLNSNKISIPTVDTILESVRVLRAIQKSQEQRGSSWSLNISPTDSKEEPLSFKNDQETNGSEIIKDVFPNSAESSREIERAENIYSTSSHETRSFWPSHHITSQESEASWYHNDTITQDSNHDQNGHIANSLSTDKKQDGTNQPLKEDSKKIKIKHSNDISEVNGCECVQEKSIFQANSQSLSTDSGYTTISSNSDIATSDHSDWGLDSVETFSIARSYFHGEFPNSFKDECKANDVENGSISNNSYNIVQDDVFPIAELAKEKETNHDNNKIENQTSAMDSSLHQLLQLRPESRSDTSSSHYISAECSPCVSLQGEFEQIHHTDENNPSKLFPFLY</sequence>
<dbReference type="Proteomes" id="UP000887013">
    <property type="component" value="Unassembled WGS sequence"/>
</dbReference>
<dbReference type="EMBL" id="BMAW01084290">
    <property type="protein sequence ID" value="GFU37872.1"/>
    <property type="molecule type" value="Genomic_DNA"/>
</dbReference>
<proteinExistence type="predicted"/>
<dbReference type="AlphaFoldDB" id="A0A8X6QPV5"/>
<feature type="compositionally biased region" description="Basic and acidic residues" evidence="1">
    <location>
        <begin position="221"/>
        <end position="236"/>
    </location>
</feature>
<feature type="region of interest" description="Disordered" evidence="1">
    <location>
        <begin position="119"/>
        <end position="150"/>
    </location>
</feature>
<feature type="compositionally biased region" description="Polar residues" evidence="1">
    <location>
        <begin position="119"/>
        <end position="130"/>
    </location>
</feature>
<organism evidence="2 3">
    <name type="scientific">Nephila pilipes</name>
    <name type="common">Giant wood spider</name>
    <name type="synonym">Nephila maculata</name>
    <dbReference type="NCBI Taxonomy" id="299642"/>
    <lineage>
        <taxon>Eukaryota</taxon>
        <taxon>Metazoa</taxon>
        <taxon>Ecdysozoa</taxon>
        <taxon>Arthropoda</taxon>
        <taxon>Chelicerata</taxon>
        <taxon>Arachnida</taxon>
        <taxon>Araneae</taxon>
        <taxon>Araneomorphae</taxon>
        <taxon>Entelegynae</taxon>
        <taxon>Araneoidea</taxon>
        <taxon>Nephilidae</taxon>
        <taxon>Nephila</taxon>
    </lineage>
</organism>
<evidence type="ECO:0000256" key="1">
    <source>
        <dbReference type="SAM" id="MobiDB-lite"/>
    </source>
</evidence>
<gene>
    <name evidence="2" type="primary">AVEN_50024_1</name>
    <name evidence="2" type="ORF">NPIL_646611</name>
</gene>
<protein>
    <submittedName>
        <fullName evidence="2">Uncharacterized protein</fullName>
    </submittedName>
</protein>